<proteinExistence type="predicted"/>
<feature type="non-terminal residue" evidence="1">
    <location>
        <position position="57"/>
    </location>
</feature>
<evidence type="ECO:0000313" key="2">
    <source>
        <dbReference type="Proteomes" id="UP000218811"/>
    </source>
</evidence>
<reference evidence="1 2" key="1">
    <citation type="journal article" date="2012" name="Science">
        <title>The Paleozoic origin of enzymatic lignin decomposition reconstructed from 31 fungal genomes.</title>
        <authorList>
            <person name="Floudas D."/>
            <person name="Binder M."/>
            <person name="Riley R."/>
            <person name="Barry K."/>
            <person name="Blanchette R.A."/>
            <person name="Henrissat B."/>
            <person name="Martinez A.T."/>
            <person name="Otillar R."/>
            <person name="Spatafora J.W."/>
            <person name="Yadav J.S."/>
            <person name="Aerts A."/>
            <person name="Benoit I."/>
            <person name="Boyd A."/>
            <person name="Carlson A."/>
            <person name="Copeland A."/>
            <person name="Coutinho P.M."/>
            <person name="de Vries R.P."/>
            <person name="Ferreira P."/>
            <person name="Findley K."/>
            <person name="Foster B."/>
            <person name="Gaskell J."/>
            <person name="Glotzer D."/>
            <person name="Gorecki P."/>
            <person name="Heitman J."/>
            <person name="Hesse C."/>
            <person name="Hori C."/>
            <person name="Igarashi K."/>
            <person name="Jurgens J.A."/>
            <person name="Kallen N."/>
            <person name="Kersten P."/>
            <person name="Kohler A."/>
            <person name="Kuees U."/>
            <person name="Kumar T.K.A."/>
            <person name="Kuo A."/>
            <person name="LaButti K."/>
            <person name="Larrondo L.F."/>
            <person name="Lindquist E."/>
            <person name="Ling A."/>
            <person name="Lombard V."/>
            <person name="Lucas S."/>
            <person name="Lundell T."/>
            <person name="Martin R."/>
            <person name="McLaughlin D.J."/>
            <person name="Morgenstern I."/>
            <person name="Morin E."/>
            <person name="Murat C."/>
            <person name="Nagy L.G."/>
            <person name="Nolan M."/>
            <person name="Ohm R.A."/>
            <person name="Patyshakuliyeva A."/>
            <person name="Rokas A."/>
            <person name="Ruiz-Duenas F.J."/>
            <person name="Sabat G."/>
            <person name="Salamov A."/>
            <person name="Samejima M."/>
            <person name="Schmutz J."/>
            <person name="Slot J.C."/>
            <person name="St John F."/>
            <person name="Stenlid J."/>
            <person name="Sun H."/>
            <person name="Sun S."/>
            <person name="Syed K."/>
            <person name="Tsang A."/>
            <person name="Wiebenga A."/>
            <person name="Young D."/>
            <person name="Pisabarro A."/>
            <person name="Eastwood D.C."/>
            <person name="Martin F."/>
            <person name="Cullen D."/>
            <person name="Grigoriev I.V."/>
            <person name="Hibbett D.S."/>
        </authorList>
    </citation>
    <scope>NUCLEOTIDE SEQUENCE [LARGE SCALE GENOMIC DNA]</scope>
    <source>
        <strain evidence="1 2">MD-104</strain>
    </source>
</reference>
<gene>
    <name evidence="1" type="ORF">WOLCODRAFT_23168</name>
</gene>
<evidence type="ECO:0000313" key="1">
    <source>
        <dbReference type="EMBL" id="PCH38221.1"/>
    </source>
</evidence>
<dbReference type="EMBL" id="KB467942">
    <property type="protein sequence ID" value="PCH38221.1"/>
    <property type="molecule type" value="Genomic_DNA"/>
</dbReference>
<keyword evidence="2" id="KW-1185">Reference proteome</keyword>
<name>A0A2H3J8F4_WOLCO</name>
<dbReference type="Proteomes" id="UP000218811">
    <property type="component" value="Unassembled WGS sequence"/>
</dbReference>
<dbReference type="AlphaFoldDB" id="A0A2H3J8F4"/>
<protein>
    <submittedName>
        <fullName evidence="1">Uncharacterized protein</fullName>
    </submittedName>
</protein>
<sequence length="57" mass="6409">MSVPELFMSTAREQLYQTVGAVEYEMRHQHVASTSRECGLNLRTLVAYSCAGILVFN</sequence>
<organism evidence="1 2">
    <name type="scientific">Wolfiporia cocos (strain MD-104)</name>
    <name type="common">Brown rot fungus</name>
    <dbReference type="NCBI Taxonomy" id="742152"/>
    <lineage>
        <taxon>Eukaryota</taxon>
        <taxon>Fungi</taxon>
        <taxon>Dikarya</taxon>
        <taxon>Basidiomycota</taxon>
        <taxon>Agaricomycotina</taxon>
        <taxon>Agaricomycetes</taxon>
        <taxon>Polyporales</taxon>
        <taxon>Phaeolaceae</taxon>
        <taxon>Wolfiporia</taxon>
    </lineage>
</organism>
<accession>A0A2H3J8F4</accession>